<gene>
    <name evidence="2" type="ORF">SDRG_07382</name>
</gene>
<accession>T0QMU5</accession>
<protein>
    <recommendedName>
        <fullName evidence="4">FYVE-type domain-containing protein</fullName>
    </recommendedName>
</protein>
<keyword evidence="1" id="KW-0175">Coiled coil</keyword>
<dbReference type="OrthoDB" id="73958at2759"/>
<name>T0QMU5_SAPDV</name>
<evidence type="ECO:0000256" key="1">
    <source>
        <dbReference type="SAM" id="Coils"/>
    </source>
</evidence>
<sequence length="489" mass="53726">MAKKTEETKLIANLLDRIVGKARECDVCGYSFGFAQKRHKCDACDLAACAKCHALTKAKLKCGYSARDDECTSCLHPLPPSRYAIVWEIPPAQRGLSLSAAKELCPDALIKRAPPSPAACKRCASGGDAPALQASNARVAQLEGQLAIAKRQLEVLQRETPARPVSDLEKENRRLKRQLEQAGMQVADNMSYADAKASMTAISRRMAEIGSSDVQHADKAVQAALQGEYFTLEQEMEKCYVAMMASEEYEAEIREAEIAWHAKYLATHEAALRSVRQGIPVHVANLSKDALVALLQAQSSRLDAPHVARRLKTLKVLHLLRVEPQKILVVHPCELVKLPFNKLCLLERQALYAALYDIASEWQKQDKNKNKNFGDKFKWFKSLRDGLMRDVTTIEAHIGPDHACELKTRCPGHLEQKAADVYATSWGFPSDAVFPSAADVVPVESPAVVVAKPALPTSRKAPAMPQRPTPKGGGVPMSLLAALQARKKD</sequence>
<keyword evidence="3" id="KW-1185">Reference proteome</keyword>
<organism evidence="2 3">
    <name type="scientific">Saprolegnia diclina (strain VS20)</name>
    <dbReference type="NCBI Taxonomy" id="1156394"/>
    <lineage>
        <taxon>Eukaryota</taxon>
        <taxon>Sar</taxon>
        <taxon>Stramenopiles</taxon>
        <taxon>Oomycota</taxon>
        <taxon>Saprolegniomycetes</taxon>
        <taxon>Saprolegniales</taxon>
        <taxon>Saprolegniaceae</taxon>
        <taxon>Saprolegnia</taxon>
    </lineage>
</organism>
<evidence type="ECO:0000313" key="2">
    <source>
        <dbReference type="EMBL" id="EQC35150.1"/>
    </source>
</evidence>
<evidence type="ECO:0008006" key="4">
    <source>
        <dbReference type="Google" id="ProtNLM"/>
    </source>
</evidence>
<dbReference type="Proteomes" id="UP000030762">
    <property type="component" value="Unassembled WGS sequence"/>
</dbReference>
<dbReference type="InParanoid" id="T0QMU5"/>
<dbReference type="CDD" id="cd00065">
    <property type="entry name" value="FYVE_like_SF"/>
    <property type="match status" value="1"/>
</dbReference>
<dbReference type="OMA" id="MMASEEY"/>
<reference evidence="2 3" key="1">
    <citation type="submission" date="2012-04" db="EMBL/GenBank/DDBJ databases">
        <title>The Genome Sequence of Saprolegnia declina VS20.</title>
        <authorList>
            <consortium name="The Broad Institute Genome Sequencing Platform"/>
            <person name="Russ C."/>
            <person name="Nusbaum C."/>
            <person name="Tyler B."/>
            <person name="van West P."/>
            <person name="Dieguez-Uribeondo J."/>
            <person name="de Bruijn I."/>
            <person name="Tripathy S."/>
            <person name="Jiang R."/>
            <person name="Young S.K."/>
            <person name="Zeng Q."/>
            <person name="Gargeya S."/>
            <person name="Fitzgerald M."/>
            <person name="Haas B."/>
            <person name="Abouelleil A."/>
            <person name="Alvarado L."/>
            <person name="Arachchi H.M."/>
            <person name="Berlin A."/>
            <person name="Chapman S.B."/>
            <person name="Goldberg J."/>
            <person name="Griggs A."/>
            <person name="Gujja S."/>
            <person name="Hansen M."/>
            <person name="Howarth C."/>
            <person name="Imamovic A."/>
            <person name="Larimer J."/>
            <person name="McCowen C."/>
            <person name="Montmayeur A."/>
            <person name="Murphy C."/>
            <person name="Neiman D."/>
            <person name="Pearson M."/>
            <person name="Priest M."/>
            <person name="Roberts A."/>
            <person name="Saif S."/>
            <person name="Shea T."/>
            <person name="Sisk P."/>
            <person name="Sykes S."/>
            <person name="Wortman J."/>
            <person name="Nusbaum C."/>
            <person name="Birren B."/>
        </authorList>
    </citation>
    <scope>NUCLEOTIDE SEQUENCE [LARGE SCALE GENOMIC DNA]</scope>
    <source>
        <strain evidence="2 3">VS20</strain>
    </source>
</reference>
<dbReference type="AlphaFoldDB" id="T0QMU5"/>
<dbReference type="GeneID" id="19948109"/>
<proteinExistence type="predicted"/>
<feature type="coiled-coil region" evidence="1">
    <location>
        <begin position="132"/>
        <end position="185"/>
    </location>
</feature>
<dbReference type="InterPro" id="IPR011011">
    <property type="entry name" value="Znf_FYVE_PHD"/>
</dbReference>
<dbReference type="SUPFAM" id="SSF57903">
    <property type="entry name" value="FYVE/PHD zinc finger"/>
    <property type="match status" value="1"/>
</dbReference>
<evidence type="ECO:0000313" key="3">
    <source>
        <dbReference type="Proteomes" id="UP000030762"/>
    </source>
</evidence>
<dbReference type="RefSeq" id="XP_008611434.1">
    <property type="nucleotide sequence ID" value="XM_008613212.1"/>
</dbReference>
<dbReference type="EMBL" id="JH767152">
    <property type="protein sequence ID" value="EQC35150.1"/>
    <property type="molecule type" value="Genomic_DNA"/>
</dbReference>
<dbReference type="VEuPathDB" id="FungiDB:SDRG_07382"/>